<protein>
    <submittedName>
        <fullName evidence="3">Uncharacterized protein</fullName>
    </submittedName>
</protein>
<feature type="transmembrane region" description="Helical" evidence="2">
    <location>
        <begin position="79"/>
        <end position="97"/>
    </location>
</feature>
<dbReference type="AlphaFoldDB" id="A0AAW9QK18"/>
<feature type="transmembrane region" description="Helical" evidence="2">
    <location>
        <begin position="43"/>
        <end position="64"/>
    </location>
</feature>
<sequence>MTFANIFRILVEYRSLVLLGILAAPWLAWFLCRLFPGKRAEKFILNLNLGLAFFGSGLSLAYLLFAKSNGGWARVTREADILLCLAPLYYVGVSLWLTRQRVSLGELPAMRVAQGLGMIGTAYLFLSWIAGRISIILFSHIPFPLLLLFALAMIGLAYGGFLRVFGLESPRSRSTSRPSPDTSPDRDPDRDIEAELHRLRQQVQGDLSKGKKKPEP</sequence>
<reference evidence="3 4" key="1">
    <citation type="submission" date="2024-01" db="EMBL/GenBank/DDBJ databases">
        <title>Genomic insights into the taxonomy and metabolism of the cyanobacterium Pannus brasiliensis CCIBt3594.</title>
        <authorList>
            <person name="Machado M."/>
            <person name="Botero N.B."/>
            <person name="Andreote A.P.D."/>
            <person name="Feitosa A.M.T."/>
            <person name="Popin R."/>
            <person name="Sivonen K."/>
            <person name="Fiore M.F."/>
        </authorList>
    </citation>
    <scope>NUCLEOTIDE SEQUENCE [LARGE SCALE GENOMIC DNA]</scope>
    <source>
        <strain evidence="3 4">CCIBt3594</strain>
    </source>
</reference>
<evidence type="ECO:0000256" key="2">
    <source>
        <dbReference type="SAM" id="Phobius"/>
    </source>
</evidence>
<evidence type="ECO:0000313" key="3">
    <source>
        <dbReference type="EMBL" id="MEG3437443.1"/>
    </source>
</evidence>
<keyword evidence="2" id="KW-1133">Transmembrane helix</keyword>
<feature type="transmembrane region" description="Helical" evidence="2">
    <location>
        <begin position="145"/>
        <end position="165"/>
    </location>
</feature>
<evidence type="ECO:0000313" key="4">
    <source>
        <dbReference type="Proteomes" id="UP001328733"/>
    </source>
</evidence>
<evidence type="ECO:0000256" key="1">
    <source>
        <dbReference type="SAM" id="MobiDB-lite"/>
    </source>
</evidence>
<accession>A0AAW9QK18</accession>
<keyword evidence="2" id="KW-0812">Transmembrane</keyword>
<keyword evidence="2" id="KW-0472">Membrane</keyword>
<name>A0AAW9QK18_9CHRO</name>
<comment type="caution">
    <text evidence="3">The sequence shown here is derived from an EMBL/GenBank/DDBJ whole genome shotgun (WGS) entry which is preliminary data.</text>
</comment>
<organism evidence="3 4">
    <name type="scientific">Pannus brasiliensis CCIBt3594</name>
    <dbReference type="NCBI Taxonomy" id="1427578"/>
    <lineage>
        <taxon>Bacteria</taxon>
        <taxon>Bacillati</taxon>
        <taxon>Cyanobacteriota</taxon>
        <taxon>Cyanophyceae</taxon>
        <taxon>Oscillatoriophycideae</taxon>
        <taxon>Chroococcales</taxon>
        <taxon>Microcystaceae</taxon>
        <taxon>Pannus</taxon>
    </lineage>
</organism>
<dbReference type="Proteomes" id="UP001328733">
    <property type="component" value="Unassembled WGS sequence"/>
</dbReference>
<feature type="transmembrane region" description="Helical" evidence="2">
    <location>
        <begin position="13"/>
        <end position="31"/>
    </location>
</feature>
<proteinExistence type="predicted"/>
<keyword evidence="4" id="KW-1185">Reference proteome</keyword>
<feature type="region of interest" description="Disordered" evidence="1">
    <location>
        <begin position="170"/>
        <end position="191"/>
    </location>
</feature>
<feature type="transmembrane region" description="Helical" evidence="2">
    <location>
        <begin position="118"/>
        <end position="139"/>
    </location>
</feature>
<dbReference type="EMBL" id="JBAFSM010000015">
    <property type="protein sequence ID" value="MEG3437443.1"/>
    <property type="molecule type" value="Genomic_DNA"/>
</dbReference>
<dbReference type="RefSeq" id="WP_332864925.1">
    <property type="nucleotide sequence ID" value="NZ_JBAFSM010000015.1"/>
</dbReference>
<feature type="compositionally biased region" description="Low complexity" evidence="1">
    <location>
        <begin position="172"/>
        <end position="182"/>
    </location>
</feature>
<gene>
    <name evidence="3" type="ORF">V0288_09965</name>
</gene>